<organism evidence="1">
    <name type="scientific">Solanum chacoense</name>
    <name type="common">Chaco potato</name>
    <dbReference type="NCBI Taxonomy" id="4108"/>
    <lineage>
        <taxon>Eukaryota</taxon>
        <taxon>Viridiplantae</taxon>
        <taxon>Streptophyta</taxon>
        <taxon>Embryophyta</taxon>
        <taxon>Tracheophyta</taxon>
        <taxon>Spermatophyta</taxon>
        <taxon>Magnoliopsida</taxon>
        <taxon>eudicotyledons</taxon>
        <taxon>Gunneridae</taxon>
        <taxon>Pentapetalae</taxon>
        <taxon>asterids</taxon>
        <taxon>lamiids</taxon>
        <taxon>Solanales</taxon>
        <taxon>Solanaceae</taxon>
        <taxon>Solanoideae</taxon>
        <taxon>Solaneae</taxon>
        <taxon>Solanum</taxon>
    </lineage>
</organism>
<proteinExistence type="predicted"/>
<sequence>MLCFGLFTSMHSFRPSSMNSTGKFFKNQGCFLISGIVILCKRTSKPLIRSDYSEHTGASLGLKKNYTWRHVQAYNIPSEIPQ</sequence>
<reference evidence="1" key="1">
    <citation type="submission" date="2015-12" db="EMBL/GenBank/DDBJ databases">
        <title>Gene expression during late stages of embryo sac development: a critical building block for successful pollen-pistil interactions.</title>
        <authorList>
            <person name="Liu Y."/>
            <person name="Joly V."/>
            <person name="Sabar M."/>
            <person name="Matton D.P."/>
        </authorList>
    </citation>
    <scope>NUCLEOTIDE SEQUENCE</scope>
</reference>
<name>A0A0V0GTI2_SOLCH</name>
<dbReference type="AlphaFoldDB" id="A0A0V0GTI2"/>
<accession>A0A0V0GTI2</accession>
<evidence type="ECO:0000313" key="1">
    <source>
        <dbReference type="EMBL" id="JAP11540.1"/>
    </source>
</evidence>
<protein>
    <submittedName>
        <fullName evidence="1">Putative ovule protein</fullName>
    </submittedName>
</protein>
<dbReference type="EMBL" id="GEDG01031161">
    <property type="protein sequence ID" value="JAP11540.1"/>
    <property type="molecule type" value="Transcribed_RNA"/>
</dbReference>